<name>A0A6H9Z494_9ACTN</name>
<gene>
    <name evidence="1" type="ORF">F8566_16140</name>
</gene>
<dbReference type="Proteomes" id="UP000468735">
    <property type="component" value="Unassembled WGS sequence"/>
</dbReference>
<evidence type="ECO:0008006" key="3">
    <source>
        <dbReference type="Google" id="ProtNLM"/>
    </source>
</evidence>
<sequence>MVLIVEMLMSLVCAVVDALPLPGAPTNVLVVIVVLVGQWPAVRAVTARVVATPQGLTHHGLLRTCFIPWGEISEITRESRLDPSPGGDWPVVVLKGRAPDRSRSNQVRLFSLYCSTMSNARYTTARVMRMTQELEKLRRMWSGPLPSPEN</sequence>
<reference evidence="1 2" key="1">
    <citation type="submission" date="2019-09" db="EMBL/GenBank/DDBJ databases">
        <title>Actinomadura physcomitrii sp. nov., a novel actinomycete isolated from moss [Physcomitrium sphaericum (Ludw) Fuernr].</title>
        <authorList>
            <person name="Zhuang X."/>
            <person name="Liu C."/>
        </authorList>
    </citation>
    <scope>NUCLEOTIDE SEQUENCE [LARGE SCALE GENOMIC DNA]</scope>
    <source>
        <strain evidence="1 2">HMC1</strain>
    </source>
</reference>
<proteinExistence type="predicted"/>
<dbReference type="AlphaFoldDB" id="A0A6H9Z494"/>
<evidence type="ECO:0000313" key="1">
    <source>
        <dbReference type="EMBL" id="KAB2348332.1"/>
    </source>
</evidence>
<organism evidence="1 2">
    <name type="scientific">Actinomadura rudentiformis</name>
    <dbReference type="NCBI Taxonomy" id="359158"/>
    <lineage>
        <taxon>Bacteria</taxon>
        <taxon>Bacillati</taxon>
        <taxon>Actinomycetota</taxon>
        <taxon>Actinomycetes</taxon>
        <taxon>Streptosporangiales</taxon>
        <taxon>Thermomonosporaceae</taxon>
        <taxon>Actinomadura</taxon>
    </lineage>
</organism>
<dbReference type="RefSeq" id="WP_151561061.1">
    <property type="nucleotide sequence ID" value="NZ_WBMT01000007.1"/>
</dbReference>
<dbReference type="EMBL" id="WBMT01000007">
    <property type="protein sequence ID" value="KAB2348332.1"/>
    <property type="molecule type" value="Genomic_DNA"/>
</dbReference>
<keyword evidence="2" id="KW-1185">Reference proteome</keyword>
<accession>A0A6H9Z494</accession>
<protein>
    <recommendedName>
        <fullName evidence="3">PH domain-containing protein</fullName>
    </recommendedName>
</protein>
<evidence type="ECO:0000313" key="2">
    <source>
        <dbReference type="Proteomes" id="UP000468735"/>
    </source>
</evidence>
<comment type="caution">
    <text evidence="1">The sequence shown here is derived from an EMBL/GenBank/DDBJ whole genome shotgun (WGS) entry which is preliminary data.</text>
</comment>